<dbReference type="InterPro" id="IPR043760">
    <property type="entry name" value="PycTM_dom"/>
</dbReference>
<protein>
    <recommendedName>
        <fullName evidence="10">Pycsar effector protein domain-containing protein</fullName>
    </recommendedName>
</protein>
<evidence type="ECO:0000256" key="5">
    <source>
        <dbReference type="ARBA" id="ARBA00022989"/>
    </source>
</evidence>
<keyword evidence="3 9" id="KW-0812">Transmembrane</keyword>
<dbReference type="EMBL" id="FMCU01000017">
    <property type="protein sequence ID" value="SCF44464.1"/>
    <property type="molecule type" value="Genomic_DNA"/>
</dbReference>
<evidence type="ECO:0000313" key="11">
    <source>
        <dbReference type="EMBL" id="SCF44464.1"/>
    </source>
</evidence>
<feature type="transmembrane region" description="Helical" evidence="9">
    <location>
        <begin position="98"/>
        <end position="118"/>
    </location>
</feature>
<dbReference type="Proteomes" id="UP000198797">
    <property type="component" value="Unassembled WGS sequence"/>
</dbReference>
<keyword evidence="4" id="KW-0547">Nucleotide-binding</keyword>
<dbReference type="GO" id="GO:0005886">
    <property type="term" value="C:plasma membrane"/>
    <property type="evidence" value="ECO:0007669"/>
    <property type="project" value="UniProtKB-SubCell"/>
</dbReference>
<evidence type="ECO:0000313" key="12">
    <source>
        <dbReference type="Proteomes" id="UP000198797"/>
    </source>
</evidence>
<accession>A0A1C5AHG4</accession>
<sequence>MYRAARVPNDRVVRRRARPVVGAAGRVADRESRSETDQQAALRLAERLIAEARDELRRADAKASQWLTTSGGAVLAMLTVLTGTRWSPGQLTGAAVWAWWSGCACAAVALFTLAMALLPRTAGGAEARQVAYFGHVYRLRDPALVRRYVERAAQDTMPGLISQLCWLSRLVMTKYRWVRAGTVLISLAAALVALALL</sequence>
<evidence type="ECO:0000259" key="10">
    <source>
        <dbReference type="Pfam" id="PF18967"/>
    </source>
</evidence>
<gene>
    <name evidence="11" type="ORF">GA0070216_11750</name>
</gene>
<keyword evidence="6" id="KW-0051">Antiviral defense</keyword>
<evidence type="ECO:0000256" key="3">
    <source>
        <dbReference type="ARBA" id="ARBA00022692"/>
    </source>
</evidence>
<feature type="transmembrane region" description="Helical" evidence="9">
    <location>
        <begin position="177"/>
        <end position="196"/>
    </location>
</feature>
<reference evidence="12" key="1">
    <citation type="submission" date="2016-06" db="EMBL/GenBank/DDBJ databases">
        <authorList>
            <person name="Varghese N."/>
            <person name="Submissions Spin"/>
        </authorList>
    </citation>
    <scope>NUCLEOTIDE SEQUENCE [LARGE SCALE GENOMIC DNA]</scope>
    <source>
        <strain evidence="12">DSM 44100</strain>
    </source>
</reference>
<evidence type="ECO:0000256" key="4">
    <source>
        <dbReference type="ARBA" id="ARBA00022741"/>
    </source>
</evidence>
<name>A0A1C5AHG4_9ACTN</name>
<dbReference type="STRING" id="121616.GA0070216_11750"/>
<dbReference type="GO" id="GO:0051607">
    <property type="term" value="P:defense response to virus"/>
    <property type="evidence" value="ECO:0007669"/>
    <property type="project" value="UniProtKB-KW"/>
</dbReference>
<keyword evidence="5 9" id="KW-1133">Transmembrane helix</keyword>
<keyword evidence="8" id="KW-0175">Coiled coil</keyword>
<evidence type="ECO:0000256" key="2">
    <source>
        <dbReference type="ARBA" id="ARBA00022475"/>
    </source>
</evidence>
<feature type="coiled-coil region" evidence="8">
    <location>
        <begin position="42"/>
        <end position="69"/>
    </location>
</feature>
<evidence type="ECO:0000256" key="8">
    <source>
        <dbReference type="SAM" id="Coils"/>
    </source>
</evidence>
<keyword evidence="7 9" id="KW-0472">Membrane</keyword>
<keyword evidence="12" id="KW-1185">Reference proteome</keyword>
<dbReference type="AlphaFoldDB" id="A0A1C5AHG4"/>
<feature type="transmembrane region" description="Helical" evidence="9">
    <location>
        <begin position="66"/>
        <end position="86"/>
    </location>
</feature>
<keyword evidence="2" id="KW-1003">Cell membrane</keyword>
<evidence type="ECO:0000256" key="1">
    <source>
        <dbReference type="ARBA" id="ARBA00004236"/>
    </source>
</evidence>
<dbReference type="Pfam" id="PF18967">
    <property type="entry name" value="PycTM"/>
    <property type="match status" value="1"/>
</dbReference>
<dbReference type="GO" id="GO:0000166">
    <property type="term" value="F:nucleotide binding"/>
    <property type="evidence" value="ECO:0007669"/>
    <property type="project" value="UniProtKB-KW"/>
</dbReference>
<feature type="domain" description="Pycsar effector protein" evidence="10">
    <location>
        <begin position="45"/>
        <end position="196"/>
    </location>
</feature>
<evidence type="ECO:0000256" key="6">
    <source>
        <dbReference type="ARBA" id="ARBA00023118"/>
    </source>
</evidence>
<comment type="subcellular location">
    <subcellularLocation>
        <location evidence="1">Cell membrane</location>
    </subcellularLocation>
</comment>
<evidence type="ECO:0000256" key="9">
    <source>
        <dbReference type="SAM" id="Phobius"/>
    </source>
</evidence>
<proteinExistence type="predicted"/>
<evidence type="ECO:0000256" key="7">
    <source>
        <dbReference type="ARBA" id="ARBA00023136"/>
    </source>
</evidence>
<organism evidence="11 12">
    <name type="scientific">Micromonospora matsumotoense</name>
    <dbReference type="NCBI Taxonomy" id="121616"/>
    <lineage>
        <taxon>Bacteria</taxon>
        <taxon>Bacillati</taxon>
        <taxon>Actinomycetota</taxon>
        <taxon>Actinomycetes</taxon>
        <taxon>Micromonosporales</taxon>
        <taxon>Micromonosporaceae</taxon>
        <taxon>Micromonospora</taxon>
    </lineage>
</organism>